<evidence type="ECO:0000256" key="3">
    <source>
        <dbReference type="ARBA" id="ARBA00022989"/>
    </source>
</evidence>
<dbReference type="GO" id="GO:0016020">
    <property type="term" value="C:membrane"/>
    <property type="evidence" value="ECO:0007669"/>
    <property type="project" value="InterPro"/>
</dbReference>
<dbReference type="Pfam" id="PF00028">
    <property type="entry name" value="Cadherin"/>
    <property type="match status" value="1"/>
</dbReference>
<protein>
    <recommendedName>
        <fullName evidence="6">Cadherin domain-containing protein</fullName>
    </recommendedName>
</protein>
<feature type="domain" description="Cadherin" evidence="6">
    <location>
        <begin position="19"/>
        <end position="115"/>
    </location>
</feature>
<dbReference type="PRINTS" id="PR00205">
    <property type="entry name" value="CADHERIN"/>
</dbReference>
<keyword evidence="3" id="KW-1133">Transmembrane helix</keyword>
<dbReference type="GO" id="GO:0005509">
    <property type="term" value="F:calcium ion binding"/>
    <property type="evidence" value="ECO:0007669"/>
    <property type="project" value="UniProtKB-UniRule"/>
</dbReference>
<dbReference type="CDD" id="cd11304">
    <property type="entry name" value="Cadherin_repeat"/>
    <property type="match status" value="1"/>
</dbReference>
<evidence type="ECO:0000259" key="6">
    <source>
        <dbReference type="PROSITE" id="PS50268"/>
    </source>
</evidence>
<accession>A0A834ID28</accession>
<sequence length="166" mass="18720">YALATLTVTRQNTNGIKFARSTFNIRASESLSPGALVAKFDNNRPGHHLKYFVSDQEILDVFALNTLGELTLRKKLDYEKKQEYRFKVFATDGKTNDSSVVNITIENVNEWEPRFRYSHYEFFAGNNVGVHKLIGKVEAADGDRGDKLTLSLSGQDAHLFFITPNG</sequence>
<evidence type="ECO:0000313" key="7">
    <source>
        <dbReference type="EMBL" id="KAF7276438.1"/>
    </source>
</evidence>
<organism evidence="7 8">
    <name type="scientific">Rhynchophorus ferrugineus</name>
    <name type="common">Red palm weevil</name>
    <name type="synonym">Curculio ferrugineus</name>
    <dbReference type="NCBI Taxonomy" id="354439"/>
    <lineage>
        <taxon>Eukaryota</taxon>
        <taxon>Metazoa</taxon>
        <taxon>Ecdysozoa</taxon>
        <taxon>Arthropoda</taxon>
        <taxon>Hexapoda</taxon>
        <taxon>Insecta</taxon>
        <taxon>Pterygota</taxon>
        <taxon>Neoptera</taxon>
        <taxon>Endopterygota</taxon>
        <taxon>Coleoptera</taxon>
        <taxon>Polyphaga</taxon>
        <taxon>Cucujiformia</taxon>
        <taxon>Curculionidae</taxon>
        <taxon>Dryophthorinae</taxon>
        <taxon>Rhynchophorus</taxon>
    </lineage>
</organism>
<feature type="non-terminal residue" evidence="7">
    <location>
        <position position="166"/>
    </location>
</feature>
<proteinExistence type="predicted"/>
<dbReference type="PANTHER" id="PTHR24026">
    <property type="entry name" value="FAT ATYPICAL CADHERIN-RELATED"/>
    <property type="match status" value="1"/>
</dbReference>
<name>A0A834ID28_RHYFE</name>
<comment type="caution">
    <text evidence="7">The sequence shown here is derived from an EMBL/GenBank/DDBJ whole genome shotgun (WGS) entry which is preliminary data.</text>
</comment>
<dbReference type="GO" id="GO:0007156">
    <property type="term" value="P:homophilic cell adhesion via plasma membrane adhesion molecules"/>
    <property type="evidence" value="ECO:0007669"/>
    <property type="project" value="InterPro"/>
</dbReference>
<evidence type="ECO:0000256" key="2">
    <source>
        <dbReference type="ARBA" id="ARBA00022889"/>
    </source>
</evidence>
<evidence type="ECO:0000256" key="4">
    <source>
        <dbReference type="ARBA" id="ARBA00023180"/>
    </source>
</evidence>
<dbReference type="PANTHER" id="PTHR24026:SF136">
    <property type="entry name" value="PROTOCADHERIN-23"/>
    <property type="match status" value="1"/>
</dbReference>
<keyword evidence="5" id="KW-0106">Calcium</keyword>
<dbReference type="AlphaFoldDB" id="A0A834ID28"/>
<dbReference type="Gene3D" id="2.60.40.60">
    <property type="entry name" value="Cadherins"/>
    <property type="match status" value="2"/>
</dbReference>
<dbReference type="InterPro" id="IPR002126">
    <property type="entry name" value="Cadherin-like_dom"/>
</dbReference>
<reference evidence="7" key="1">
    <citation type="submission" date="2020-08" db="EMBL/GenBank/DDBJ databases">
        <title>Genome sequencing and assembly of the red palm weevil Rhynchophorus ferrugineus.</title>
        <authorList>
            <person name="Dias G.B."/>
            <person name="Bergman C.M."/>
            <person name="Manee M."/>
        </authorList>
    </citation>
    <scope>NUCLEOTIDE SEQUENCE</scope>
    <source>
        <strain evidence="7">AA-2017</strain>
        <tissue evidence="7">Whole larva</tissue>
    </source>
</reference>
<gene>
    <name evidence="7" type="ORF">GWI33_010324</name>
</gene>
<keyword evidence="4" id="KW-0325">Glycoprotein</keyword>
<evidence type="ECO:0000256" key="5">
    <source>
        <dbReference type="PROSITE-ProRule" id="PRU00043"/>
    </source>
</evidence>
<feature type="non-terminal residue" evidence="7">
    <location>
        <position position="1"/>
    </location>
</feature>
<evidence type="ECO:0000256" key="1">
    <source>
        <dbReference type="ARBA" id="ARBA00022692"/>
    </source>
</evidence>
<dbReference type="SUPFAM" id="SSF49313">
    <property type="entry name" value="Cadherin-like"/>
    <property type="match status" value="2"/>
</dbReference>
<dbReference type="OrthoDB" id="6250271at2759"/>
<dbReference type="InterPro" id="IPR015919">
    <property type="entry name" value="Cadherin-like_sf"/>
</dbReference>
<keyword evidence="2" id="KW-0130">Cell adhesion</keyword>
<keyword evidence="8" id="KW-1185">Reference proteome</keyword>
<evidence type="ECO:0000313" key="8">
    <source>
        <dbReference type="Proteomes" id="UP000625711"/>
    </source>
</evidence>
<dbReference type="Proteomes" id="UP000625711">
    <property type="component" value="Unassembled WGS sequence"/>
</dbReference>
<keyword evidence="3" id="KW-0472">Membrane</keyword>
<dbReference type="EMBL" id="JAACXV010006747">
    <property type="protein sequence ID" value="KAF7276438.1"/>
    <property type="molecule type" value="Genomic_DNA"/>
</dbReference>
<keyword evidence="1" id="KW-0812">Transmembrane</keyword>
<dbReference type="PROSITE" id="PS50268">
    <property type="entry name" value="CADHERIN_2"/>
    <property type="match status" value="1"/>
</dbReference>
<dbReference type="SMART" id="SM00112">
    <property type="entry name" value="CA"/>
    <property type="match status" value="1"/>
</dbReference>